<organism evidence="2 3">
    <name type="scientific">Thalassomonas viridans</name>
    <dbReference type="NCBI Taxonomy" id="137584"/>
    <lineage>
        <taxon>Bacteria</taxon>
        <taxon>Pseudomonadati</taxon>
        <taxon>Pseudomonadota</taxon>
        <taxon>Gammaproteobacteria</taxon>
        <taxon>Alteromonadales</taxon>
        <taxon>Colwelliaceae</taxon>
        <taxon>Thalassomonas</taxon>
    </lineage>
</organism>
<proteinExistence type="predicted"/>
<protein>
    <recommendedName>
        <fullName evidence="4">PilZ domain-containing protein</fullName>
    </recommendedName>
</protein>
<dbReference type="EMBL" id="CP059733">
    <property type="protein sequence ID" value="WDE05195.1"/>
    <property type="molecule type" value="Genomic_DNA"/>
</dbReference>
<evidence type="ECO:0000313" key="2">
    <source>
        <dbReference type="EMBL" id="WDE05195.1"/>
    </source>
</evidence>
<dbReference type="KEGG" id="tvd:SG34_028535"/>
<name>A0AAE9Z350_9GAMM</name>
<evidence type="ECO:0000313" key="3">
    <source>
        <dbReference type="Proteomes" id="UP000032352"/>
    </source>
</evidence>
<dbReference type="AlphaFoldDB" id="A0AAE9Z350"/>
<sequence>MDIGKDINRKYYRWHFQSGEVPLVYQTSGVPVKLYRRILFFDIFLAQAIIKDISIGGVGFITQHELGSSLIMELPNGLKIPCKKEHYFQVNDKLNFYGASWSEKEYKKVMPLLKTYSKVAYRARDEDSEPNKVTELHKKTERSPEKDTAEL</sequence>
<dbReference type="RefSeq" id="WP_044842079.1">
    <property type="nucleotide sequence ID" value="NZ_CP059733.1"/>
</dbReference>
<evidence type="ECO:0008006" key="4">
    <source>
        <dbReference type="Google" id="ProtNLM"/>
    </source>
</evidence>
<gene>
    <name evidence="2" type="ORF">SG34_028535</name>
</gene>
<reference evidence="2 3" key="2">
    <citation type="journal article" date="2022" name="Mar. Drugs">
        <title>Bioassay-Guided Fractionation Leads to the Detection of Cholic Acid Generated by the Rare Thalassomonas sp.</title>
        <authorList>
            <person name="Pheiffer F."/>
            <person name="Schneider Y.K."/>
            <person name="Hansen E.H."/>
            <person name="Andersen J.H."/>
            <person name="Isaksson J."/>
            <person name="Busche T."/>
            <person name="R C."/>
            <person name="Kalinowski J."/>
            <person name="Zyl L.V."/>
            <person name="Trindade M."/>
        </authorList>
    </citation>
    <scope>NUCLEOTIDE SEQUENCE [LARGE SCALE GENOMIC DNA]</scope>
    <source>
        <strain evidence="2 3">XOM25</strain>
    </source>
</reference>
<reference evidence="2 3" key="1">
    <citation type="journal article" date="2015" name="Genome Announc.">
        <title>Draft Genome Sequences of Marine Isolates of Thalassomonas viridans and Thalassomonas actiniarum.</title>
        <authorList>
            <person name="Olonade I."/>
            <person name="van Zyl L.J."/>
            <person name="Trindade M."/>
        </authorList>
    </citation>
    <scope>NUCLEOTIDE SEQUENCE [LARGE SCALE GENOMIC DNA]</scope>
    <source>
        <strain evidence="2 3">XOM25</strain>
    </source>
</reference>
<keyword evidence="3" id="KW-1185">Reference proteome</keyword>
<evidence type="ECO:0000256" key="1">
    <source>
        <dbReference type="SAM" id="MobiDB-lite"/>
    </source>
</evidence>
<accession>A0AAE9Z350</accession>
<feature type="region of interest" description="Disordered" evidence="1">
    <location>
        <begin position="123"/>
        <end position="151"/>
    </location>
</feature>
<dbReference type="Proteomes" id="UP000032352">
    <property type="component" value="Chromosome"/>
</dbReference>